<dbReference type="InterPro" id="IPR036508">
    <property type="entry name" value="Chitin-bd_dom_sf"/>
</dbReference>
<organism evidence="4">
    <name type="scientific">Caenorhabditis brenneri</name>
    <name type="common">Nematode worm</name>
    <dbReference type="NCBI Taxonomy" id="135651"/>
    <lineage>
        <taxon>Eukaryota</taxon>
        <taxon>Metazoa</taxon>
        <taxon>Ecdysozoa</taxon>
        <taxon>Nematoda</taxon>
        <taxon>Chromadorea</taxon>
        <taxon>Rhabditida</taxon>
        <taxon>Rhabditina</taxon>
        <taxon>Rhabditomorpha</taxon>
        <taxon>Rhabditoidea</taxon>
        <taxon>Rhabditidae</taxon>
        <taxon>Peloderinae</taxon>
        <taxon>Caenorhabditis</taxon>
    </lineage>
</organism>
<dbReference type="GO" id="GO:0005576">
    <property type="term" value="C:extracellular region"/>
    <property type="evidence" value="ECO:0007669"/>
    <property type="project" value="InterPro"/>
</dbReference>
<keyword evidence="1" id="KW-0732">Signal</keyword>
<feature type="domain" description="Chitin-binding type-2" evidence="2">
    <location>
        <begin position="174"/>
        <end position="228"/>
    </location>
</feature>
<sequence>MRIVFIACFSLVAELHSRSLDAVEKKELKENLEREALESGGKYHFPRFFSPWYEEPQGVLNDSVFATVEEYLDGYTGYMCSTEGKIRYTLEPCSQHVWECSDGKLFKKTCAGSSVFWFAEGTCDSTRSQESTCKQKKKHVRGLYWPPNFIHIAKFRNVTELASLAPGSSPTLITIDCRKYEIARFAIKKCHPEYIKCYDGVRFMETCPPDWLFEERIKMCVPKEYCGAPTLPYSINPSPPVLFDDTPVNAERIRKLSADPILITIDCKMRSNSNFEIEKCHPSYIVCMDGARAMDSCFDGKVYTRENGCVDLKECEEAWRKDETTTFTPIVEQEEKEEFPGLPEKMILVPNAEDCVGKFGRRFAMKPCQAEYMYCFMDTGYKLKCSDGFVFSRRYLTCVGKEFCDI</sequence>
<feature type="chain" id="PRO_5003406059" description="Chitin-binding type-2 domain-containing protein" evidence="1">
    <location>
        <begin position="18"/>
        <end position="406"/>
    </location>
</feature>
<gene>
    <name evidence="3" type="ORF">CAEBREN_20244</name>
</gene>
<proteinExistence type="predicted"/>
<dbReference type="EMBL" id="GL379972">
    <property type="protein sequence ID" value="EGT39550.1"/>
    <property type="molecule type" value="Genomic_DNA"/>
</dbReference>
<feature type="signal peptide" evidence="1">
    <location>
        <begin position="1"/>
        <end position="17"/>
    </location>
</feature>
<keyword evidence="4" id="KW-1185">Reference proteome</keyword>
<dbReference type="InterPro" id="IPR002557">
    <property type="entry name" value="Chitin-bd_dom"/>
</dbReference>
<evidence type="ECO:0000256" key="1">
    <source>
        <dbReference type="SAM" id="SignalP"/>
    </source>
</evidence>
<dbReference type="SUPFAM" id="SSF57625">
    <property type="entry name" value="Invertebrate chitin-binding proteins"/>
    <property type="match status" value="1"/>
</dbReference>
<evidence type="ECO:0000313" key="4">
    <source>
        <dbReference type="Proteomes" id="UP000008068"/>
    </source>
</evidence>
<protein>
    <recommendedName>
        <fullName evidence="2">Chitin-binding type-2 domain-containing protein</fullName>
    </recommendedName>
</protein>
<dbReference type="InParanoid" id="G0NXH8"/>
<dbReference type="Proteomes" id="UP000008068">
    <property type="component" value="Unassembled WGS sequence"/>
</dbReference>
<dbReference type="PROSITE" id="PS50940">
    <property type="entry name" value="CHIT_BIND_II"/>
    <property type="match status" value="2"/>
</dbReference>
<dbReference type="Pfam" id="PF01607">
    <property type="entry name" value="CBM_14"/>
    <property type="match status" value="1"/>
</dbReference>
<dbReference type="GO" id="GO:0008061">
    <property type="term" value="F:chitin binding"/>
    <property type="evidence" value="ECO:0007669"/>
    <property type="project" value="InterPro"/>
</dbReference>
<dbReference type="AlphaFoldDB" id="G0NXH8"/>
<evidence type="ECO:0000259" key="2">
    <source>
        <dbReference type="PROSITE" id="PS50940"/>
    </source>
</evidence>
<evidence type="ECO:0000313" key="3">
    <source>
        <dbReference type="EMBL" id="EGT39550.1"/>
    </source>
</evidence>
<reference evidence="4" key="1">
    <citation type="submission" date="2011-07" db="EMBL/GenBank/DDBJ databases">
        <authorList>
            <consortium name="Caenorhabditis brenneri Sequencing and Analysis Consortium"/>
            <person name="Wilson R.K."/>
        </authorList>
    </citation>
    <scope>NUCLEOTIDE SEQUENCE [LARGE SCALE GENOMIC DNA]</scope>
    <source>
        <strain evidence="4">PB2801</strain>
    </source>
</reference>
<dbReference type="HOGENOM" id="CLU_728095_0_0_1"/>
<name>G0NXH8_CAEBE</name>
<dbReference type="SMART" id="SM00494">
    <property type="entry name" value="ChtBD2"/>
    <property type="match status" value="4"/>
</dbReference>
<dbReference type="STRING" id="135651.G0NXH8"/>
<feature type="domain" description="Chitin-binding type-2" evidence="2">
    <location>
        <begin position="77"/>
        <end position="135"/>
    </location>
</feature>
<accession>G0NXH8</accession>
<dbReference type="OrthoDB" id="5914859at2759"/>